<dbReference type="GO" id="GO:0000123">
    <property type="term" value="C:histone acetyltransferase complex"/>
    <property type="evidence" value="ECO:0007669"/>
    <property type="project" value="TreeGrafter"/>
</dbReference>
<keyword evidence="4" id="KW-0808">Transferase</keyword>
<feature type="compositionally biased region" description="Basic and acidic residues" evidence="13">
    <location>
        <begin position="302"/>
        <end position="324"/>
    </location>
</feature>
<keyword evidence="8" id="KW-0010">Activator</keyword>
<proteinExistence type="inferred from homology"/>
<keyword evidence="6" id="KW-0805">Transcription regulation</keyword>
<dbReference type="PRINTS" id="PR00503">
    <property type="entry name" value="BROMODOMAIN"/>
</dbReference>
<evidence type="ECO:0000256" key="1">
    <source>
        <dbReference type="ARBA" id="ARBA00004123"/>
    </source>
</evidence>
<keyword evidence="11" id="KW-0012">Acyltransferase</keyword>
<accession>A0A316UET2</accession>
<dbReference type="Proteomes" id="UP000245942">
    <property type="component" value="Unassembled WGS sequence"/>
</dbReference>
<evidence type="ECO:0000313" key="17">
    <source>
        <dbReference type="Proteomes" id="UP000245942"/>
    </source>
</evidence>
<dbReference type="OrthoDB" id="1937912at2759"/>
<dbReference type="EC" id="2.3.1.48" evidence="3"/>
<dbReference type="STRING" id="1684307.A0A316UET2"/>
<dbReference type="PROSITE" id="PS50014">
    <property type="entry name" value="BROMODOMAIN_2"/>
    <property type="match status" value="1"/>
</dbReference>
<dbReference type="Gene3D" id="3.40.630.30">
    <property type="match status" value="1"/>
</dbReference>
<dbReference type="EMBL" id="KZ819325">
    <property type="protein sequence ID" value="PWN21625.1"/>
    <property type="molecule type" value="Genomic_DNA"/>
</dbReference>
<comment type="similarity">
    <text evidence="2">Belongs to the acetyltransferase family. GCN5 subfamily.</text>
</comment>
<dbReference type="FunFam" id="3.40.630.30:FF:000004">
    <property type="entry name" value="Histone acetyltransferase KAT2A"/>
    <property type="match status" value="1"/>
</dbReference>
<dbReference type="InterPro" id="IPR016181">
    <property type="entry name" value="Acyl_CoA_acyltransferase"/>
</dbReference>
<gene>
    <name evidence="16" type="ORF">BCV69DRAFT_282344</name>
</gene>
<dbReference type="GeneID" id="37014058"/>
<comment type="subcellular location">
    <subcellularLocation>
        <location evidence="1">Nucleus</location>
    </subcellularLocation>
</comment>
<evidence type="ECO:0000256" key="12">
    <source>
        <dbReference type="PROSITE-ProRule" id="PRU00035"/>
    </source>
</evidence>
<dbReference type="InterPro" id="IPR018359">
    <property type="entry name" value="Bromodomain_CS"/>
</dbReference>
<dbReference type="GO" id="GO:0010484">
    <property type="term" value="F:histone H3 acetyltransferase activity"/>
    <property type="evidence" value="ECO:0007669"/>
    <property type="project" value="TreeGrafter"/>
</dbReference>
<dbReference type="InterPro" id="IPR001487">
    <property type="entry name" value="Bromodomain"/>
</dbReference>
<dbReference type="PROSITE" id="PS51186">
    <property type="entry name" value="GNAT"/>
    <property type="match status" value="1"/>
</dbReference>
<dbReference type="CDD" id="cd05509">
    <property type="entry name" value="Bromo_gcn5_like"/>
    <property type="match status" value="1"/>
</dbReference>
<dbReference type="GO" id="GO:0045944">
    <property type="term" value="P:positive regulation of transcription by RNA polymerase II"/>
    <property type="evidence" value="ECO:0007669"/>
    <property type="project" value="TreeGrafter"/>
</dbReference>
<reference evidence="16 17" key="1">
    <citation type="journal article" date="2018" name="Mol. Biol. Evol.">
        <title>Broad Genomic Sampling Reveals a Smut Pathogenic Ancestry of the Fungal Clade Ustilaginomycotina.</title>
        <authorList>
            <person name="Kijpornyongpan T."/>
            <person name="Mondo S.J."/>
            <person name="Barry K."/>
            <person name="Sandor L."/>
            <person name="Lee J."/>
            <person name="Lipzen A."/>
            <person name="Pangilinan J."/>
            <person name="LaButti K."/>
            <person name="Hainaut M."/>
            <person name="Henrissat B."/>
            <person name="Grigoriev I.V."/>
            <person name="Spatafora J.W."/>
            <person name="Aime M.C."/>
        </authorList>
    </citation>
    <scope>NUCLEOTIDE SEQUENCE [LARGE SCALE GENOMIC DNA]</scope>
    <source>
        <strain evidence="16 17">MCA 4718</strain>
    </source>
</reference>
<dbReference type="AlphaFoldDB" id="A0A316UET2"/>
<feature type="region of interest" description="Disordered" evidence="13">
    <location>
        <begin position="577"/>
        <end position="601"/>
    </location>
</feature>
<dbReference type="InterPro" id="IPR037800">
    <property type="entry name" value="GCN5"/>
</dbReference>
<evidence type="ECO:0000259" key="15">
    <source>
        <dbReference type="PROSITE" id="PS51186"/>
    </source>
</evidence>
<feature type="compositionally biased region" description="Polar residues" evidence="13">
    <location>
        <begin position="248"/>
        <end position="266"/>
    </location>
</feature>
<evidence type="ECO:0000256" key="6">
    <source>
        <dbReference type="ARBA" id="ARBA00023015"/>
    </source>
</evidence>
<name>A0A316UET2_9BASI</name>
<evidence type="ECO:0000256" key="3">
    <source>
        <dbReference type="ARBA" id="ARBA00013184"/>
    </source>
</evidence>
<evidence type="ECO:0000256" key="9">
    <source>
        <dbReference type="ARBA" id="ARBA00023163"/>
    </source>
</evidence>
<keyword evidence="7 12" id="KW-0103">Bromodomain</keyword>
<feature type="compositionally biased region" description="Low complexity" evidence="13">
    <location>
        <begin position="229"/>
        <end position="241"/>
    </location>
</feature>
<organism evidence="16 17">
    <name type="scientific">Pseudomicrostroma glucosiphilum</name>
    <dbReference type="NCBI Taxonomy" id="1684307"/>
    <lineage>
        <taxon>Eukaryota</taxon>
        <taxon>Fungi</taxon>
        <taxon>Dikarya</taxon>
        <taxon>Basidiomycota</taxon>
        <taxon>Ustilaginomycotina</taxon>
        <taxon>Exobasidiomycetes</taxon>
        <taxon>Microstromatales</taxon>
        <taxon>Microstromatales incertae sedis</taxon>
        <taxon>Pseudomicrostroma</taxon>
    </lineage>
</organism>
<dbReference type="SUPFAM" id="SSF47370">
    <property type="entry name" value="Bromodomain"/>
    <property type="match status" value="1"/>
</dbReference>
<feature type="region of interest" description="Disordered" evidence="13">
    <location>
        <begin position="24"/>
        <end position="47"/>
    </location>
</feature>
<evidence type="ECO:0000256" key="2">
    <source>
        <dbReference type="ARBA" id="ARBA00008607"/>
    </source>
</evidence>
<dbReference type="SUPFAM" id="SSF55729">
    <property type="entry name" value="Acyl-CoA N-acyltransferases (Nat)"/>
    <property type="match status" value="1"/>
</dbReference>
<evidence type="ECO:0000256" key="4">
    <source>
        <dbReference type="ARBA" id="ARBA00022679"/>
    </source>
</evidence>
<dbReference type="PANTHER" id="PTHR45750">
    <property type="entry name" value="GH11602P"/>
    <property type="match status" value="1"/>
</dbReference>
<evidence type="ECO:0000256" key="13">
    <source>
        <dbReference type="SAM" id="MobiDB-lite"/>
    </source>
</evidence>
<feature type="compositionally biased region" description="Low complexity" evidence="13">
    <location>
        <begin position="24"/>
        <end position="38"/>
    </location>
</feature>
<evidence type="ECO:0000256" key="5">
    <source>
        <dbReference type="ARBA" id="ARBA00022853"/>
    </source>
</evidence>
<dbReference type="Pfam" id="PF00439">
    <property type="entry name" value="Bromodomain"/>
    <property type="match status" value="1"/>
</dbReference>
<dbReference type="RefSeq" id="XP_025348785.1">
    <property type="nucleotide sequence ID" value="XM_025492324.1"/>
</dbReference>
<dbReference type="CDD" id="cd04301">
    <property type="entry name" value="NAT_SF"/>
    <property type="match status" value="1"/>
</dbReference>
<dbReference type="InterPro" id="IPR000182">
    <property type="entry name" value="GNAT_dom"/>
</dbReference>
<dbReference type="SMART" id="SM00297">
    <property type="entry name" value="BROMO"/>
    <property type="match status" value="1"/>
</dbReference>
<keyword evidence="9" id="KW-0804">Transcription</keyword>
<evidence type="ECO:0000259" key="14">
    <source>
        <dbReference type="PROSITE" id="PS50014"/>
    </source>
</evidence>
<dbReference type="Pfam" id="PF00583">
    <property type="entry name" value="Acetyltransf_1"/>
    <property type="match status" value="1"/>
</dbReference>
<dbReference type="PROSITE" id="PS00633">
    <property type="entry name" value="BROMODOMAIN_1"/>
    <property type="match status" value="1"/>
</dbReference>
<dbReference type="Gene3D" id="1.20.920.10">
    <property type="entry name" value="Bromodomain-like"/>
    <property type="match status" value="1"/>
</dbReference>
<dbReference type="PANTHER" id="PTHR45750:SF3">
    <property type="entry name" value="HISTONE ACETYLTRANSFERASE"/>
    <property type="match status" value="1"/>
</dbReference>
<feature type="region of interest" description="Disordered" evidence="13">
    <location>
        <begin position="172"/>
        <end position="324"/>
    </location>
</feature>
<keyword evidence="5" id="KW-0156">Chromatin regulator</keyword>
<keyword evidence="17" id="KW-1185">Reference proteome</keyword>
<evidence type="ECO:0000256" key="10">
    <source>
        <dbReference type="ARBA" id="ARBA00023242"/>
    </source>
</evidence>
<dbReference type="GO" id="GO:0005634">
    <property type="term" value="C:nucleus"/>
    <property type="evidence" value="ECO:0007669"/>
    <property type="project" value="UniProtKB-SubCell"/>
</dbReference>
<keyword evidence="10" id="KW-0539">Nucleus</keyword>
<protein>
    <recommendedName>
        <fullName evidence="3">histone acetyltransferase</fullName>
        <ecNumber evidence="3">2.3.1.48</ecNumber>
    </recommendedName>
</protein>
<sequence length="747" mass="82649">MPPRGRRTRPSAIAASNSAAAAAASAASSASPASSSSAQTLYYPSNASVPSDLTHSEALLKVARHSRCSAFDGDCVCTGLRPSPDVDVEARSVKGGKNDEAREKECASQWKKCGVCGHGIAMHGRLEDSEADDEERTRRIKVAIRLDELLEDGKKLLDFAYTDEDQASLKKQLLPLEQGAEDNKRKRSKSLSESARSSSPDLPLAMGNGTHQRSSSPIKKRRIDGRGVSSVASSRASSQAAAKDRRSLQQSRVSTPQHEVPSSNAPSPGETDEPTGQGHGKHPVQSSKGVANQDIGPEEAVEMAKERAEAEEKEQIAEQERKAAEPEADINLVTAGVSIDPVEYQASVEEAPAPKRERPAVVEERKGLIEFRVVSNAHLTATTPSELVILTGLKNIFQRQLPKMPREYITRLVLDKNHVSMAIVKRGLQVVGGITYRPFNRRKFAEIVFCAIDSSQQVKGYGQHLMNHLKDHVKESGDVMHFLTYADNYAIGYFKKQGFTKEISLPRSVWVGYIKDYEGGTLMQCSMIPRVKYLEVHELLAQQKEMVLAKIRSISKSHIVHPGLQVFKRLEQEKQIKREGGEESTASMPSSQQQQDEGSEDYLESIKAQYKVDPSQVPGLKDSGWTPEMDILSRRPKRGPHHGLMRSILVELSNHQSSWPFMLPVNGDEVPDYYSVITSPMDLSTMETKLENNQYKTVDELCADAQLVFDNCRAYNPRNSPYAKCADKMDKFLKENLPMWKQSAGIL</sequence>
<feature type="domain" description="Bromo" evidence="14">
    <location>
        <begin position="653"/>
        <end position="723"/>
    </location>
</feature>
<dbReference type="InterPro" id="IPR036427">
    <property type="entry name" value="Bromodomain-like_sf"/>
</dbReference>
<evidence type="ECO:0000256" key="7">
    <source>
        <dbReference type="ARBA" id="ARBA00023117"/>
    </source>
</evidence>
<feature type="domain" description="N-acetyltransferase" evidence="15">
    <location>
        <begin position="380"/>
        <end position="528"/>
    </location>
</feature>
<evidence type="ECO:0000313" key="16">
    <source>
        <dbReference type="EMBL" id="PWN21625.1"/>
    </source>
</evidence>
<evidence type="ECO:0000256" key="8">
    <source>
        <dbReference type="ARBA" id="ARBA00023159"/>
    </source>
</evidence>
<evidence type="ECO:0000256" key="11">
    <source>
        <dbReference type="ARBA" id="ARBA00023315"/>
    </source>
</evidence>